<feature type="non-terminal residue" evidence="2">
    <location>
        <position position="1"/>
    </location>
</feature>
<feature type="region of interest" description="Disordered" evidence="1">
    <location>
        <begin position="445"/>
        <end position="522"/>
    </location>
</feature>
<dbReference type="GO" id="GO:0008270">
    <property type="term" value="F:zinc ion binding"/>
    <property type="evidence" value="ECO:0007669"/>
    <property type="project" value="InterPro"/>
</dbReference>
<dbReference type="Gene3D" id="4.10.60.10">
    <property type="entry name" value="Zinc finger, CCHC-type"/>
    <property type="match status" value="1"/>
</dbReference>
<sequence>MRGQRRLRIAPVGVIRRRWASVLATEEAMSGKFGQEEDREDTLSTEEGCRDEIDDGVEWNTPVESLRVAMDPLSGLRPEGFKTRFWGAGNDVPSPPASTPSSPSTASMRKKAGEAGFSVAEIDATALMLEDPVISAKVLATSTPTSMDQQTTLARKVVSTLFEGRRLGKPWRGPLPPPRTSPPMTLGACTVKDQRGEPHRSSSGGRRSGEEDEVQISNLDPVSTASPKVGRAGLKREVSIWNGSGWTRFRCNALGRLMSRKGRLPDCYRRNQSLRTLPTAGGDCRPTYAAIVRGARMDGRSAHGAAGFNGGGNPGFPGAFGGGPGGGHPGAFGGGNGGGGQFQGGYHGDGRGPPHGWGGAPHGQQMAPGGGNNVPMHGGPMWNSFMPQHGGALGNNGGFGGNQMGNGGFMPPNHPNSFPNNQQGGVSQEGMAMGYGSANFNQVGASFDPGYGGPNSGQNRGGPRQRGRGRGSRGGRNQGSRGGRQDSGGGRGHVGLNHQQQAPLPPTNAGVNDAGNAVPANSGVTASAKSHVNTGGTVITGTKSHAGPSVVAQGAKNVLPTALVPQNKTVFLKPAVIDHTVLEEGQCSKENDIGEDEMNVDIDEEPDKDLETGNNKGKKDKEKWCFRCCSKGHVKEVCTANLFCTICESEEHVAARCPMKRKPRPMAYAVGYAVDQLGFYHIPHGPINMTKKDGLTALIKVKGGHLKEEELIGHLKRLVPGKFEWDVQLHAPDTWIAPFPSKAELKRTINFGAADLKDEGQRKKGE</sequence>
<reference evidence="2 3" key="1">
    <citation type="journal article" date="2019" name="Sci. Rep.">
        <title>A high-quality genome of Eragrostis curvula grass provides insights into Poaceae evolution and supports new strategies to enhance forage quality.</title>
        <authorList>
            <person name="Carballo J."/>
            <person name="Santos B.A.C.M."/>
            <person name="Zappacosta D."/>
            <person name="Garbus I."/>
            <person name="Selva J.P."/>
            <person name="Gallo C.A."/>
            <person name="Diaz A."/>
            <person name="Albertini E."/>
            <person name="Caccamo M."/>
            <person name="Echenique V."/>
        </authorList>
    </citation>
    <scope>NUCLEOTIDE SEQUENCE [LARGE SCALE GENOMIC DNA]</scope>
    <source>
        <strain evidence="3">cv. Victoria</strain>
        <tissue evidence="2">Leaf</tissue>
    </source>
</reference>
<dbReference type="Proteomes" id="UP000324897">
    <property type="component" value="Unassembled WGS sequence"/>
</dbReference>
<comment type="caution">
    <text evidence="2">The sequence shown here is derived from an EMBL/GenBank/DDBJ whole genome shotgun (WGS) entry which is preliminary data.</text>
</comment>
<dbReference type="InterPro" id="IPR036875">
    <property type="entry name" value="Znf_CCHC_sf"/>
</dbReference>
<evidence type="ECO:0000256" key="1">
    <source>
        <dbReference type="SAM" id="MobiDB-lite"/>
    </source>
</evidence>
<evidence type="ECO:0000313" key="2">
    <source>
        <dbReference type="EMBL" id="TVU36606.1"/>
    </source>
</evidence>
<feature type="compositionally biased region" description="Gly residues" evidence="1">
    <location>
        <begin position="474"/>
        <end position="493"/>
    </location>
</feature>
<accession>A0A5J9VMB3</accession>
<organism evidence="2 3">
    <name type="scientific">Eragrostis curvula</name>
    <name type="common">weeping love grass</name>
    <dbReference type="NCBI Taxonomy" id="38414"/>
    <lineage>
        <taxon>Eukaryota</taxon>
        <taxon>Viridiplantae</taxon>
        <taxon>Streptophyta</taxon>
        <taxon>Embryophyta</taxon>
        <taxon>Tracheophyta</taxon>
        <taxon>Spermatophyta</taxon>
        <taxon>Magnoliopsida</taxon>
        <taxon>Liliopsida</taxon>
        <taxon>Poales</taxon>
        <taxon>Poaceae</taxon>
        <taxon>PACMAD clade</taxon>
        <taxon>Chloridoideae</taxon>
        <taxon>Eragrostideae</taxon>
        <taxon>Eragrostidinae</taxon>
        <taxon>Eragrostis</taxon>
    </lineage>
</organism>
<dbReference type="SUPFAM" id="SSF57756">
    <property type="entry name" value="Retrovirus zinc finger-like domains"/>
    <property type="match status" value="1"/>
</dbReference>
<dbReference type="PANTHER" id="PTHR33170">
    <property type="entry name" value="DUF4283 DOMAIN-CONTAINING PROTEIN-RELATED"/>
    <property type="match status" value="1"/>
</dbReference>
<gene>
    <name evidence="2" type="ORF">EJB05_18545</name>
</gene>
<feature type="region of interest" description="Disordered" evidence="1">
    <location>
        <begin position="88"/>
        <end position="109"/>
    </location>
</feature>
<evidence type="ECO:0008006" key="4">
    <source>
        <dbReference type="Google" id="ProtNLM"/>
    </source>
</evidence>
<dbReference type="PANTHER" id="PTHR33170:SF40">
    <property type="entry name" value="OS04G0557100 PROTEIN"/>
    <property type="match status" value="1"/>
</dbReference>
<feature type="compositionally biased region" description="Gly residues" evidence="1">
    <location>
        <begin position="322"/>
        <end position="361"/>
    </location>
</feature>
<name>A0A5J9VMB3_9POAL</name>
<feature type="compositionally biased region" description="Polar residues" evidence="1">
    <location>
        <begin position="215"/>
        <end position="226"/>
    </location>
</feature>
<dbReference type="OrthoDB" id="694949at2759"/>
<protein>
    <recommendedName>
        <fullName evidence="4">CCHC-type domain-containing protein</fullName>
    </recommendedName>
</protein>
<feature type="region of interest" description="Disordered" evidence="1">
    <location>
        <begin position="168"/>
        <end position="230"/>
    </location>
</feature>
<proteinExistence type="predicted"/>
<feature type="compositionally biased region" description="Gly residues" evidence="1">
    <location>
        <begin position="391"/>
        <end position="408"/>
    </location>
</feature>
<dbReference type="EMBL" id="RWGY01000009">
    <property type="protein sequence ID" value="TVU36606.1"/>
    <property type="molecule type" value="Genomic_DNA"/>
</dbReference>
<feature type="compositionally biased region" description="Polar residues" evidence="1">
    <location>
        <begin position="415"/>
        <end position="426"/>
    </location>
</feature>
<dbReference type="GO" id="GO:0003676">
    <property type="term" value="F:nucleic acid binding"/>
    <property type="evidence" value="ECO:0007669"/>
    <property type="project" value="InterPro"/>
</dbReference>
<dbReference type="Gramene" id="TVU36606">
    <property type="protein sequence ID" value="TVU36606"/>
    <property type="gene ID" value="EJB05_18545"/>
</dbReference>
<evidence type="ECO:0000313" key="3">
    <source>
        <dbReference type="Proteomes" id="UP000324897"/>
    </source>
</evidence>
<feature type="compositionally biased region" description="Basic residues" evidence="1">
    <location>
        <begin position="463"/>
        <end position="473"/>
    </location>
</feature>
<keyword evidence="3" id="KW-1185">Reference proteome</keyword>
<feature type="region of interest" description="Disordered" evidence="1">
    <location>
        <begin position="322"/>
        <end position="433"/>
    </location>
</feature>
<dbReference type="AlphaFoldDB" id="A0A5J9VMB3"/>